<evidence type="ECO:0000313" key="2">
    <source>
        <dbReference type="EMBL" id="RFZ95176.1"/>
    </source>
</evidence>
<feature type="transmembrane region" description="Helical" evidence="1">
    <location>
        <begin position="266"/>
        <end position="287"/>
    </location>
</feature>
<reference evidence="2 3" key="1">
    <citation type="submission" date="2018-08" db="EMBL/GenBank/DDBJ databases">
        <title>Mucilaginibacter sp. MYSH2.</title>
        <authorList>
            <person name="Seo T."/>
        </authorList>
    </citation>
    <scope>NUCLEOTIDE SEQUENCE [LARGE SCALE GENOMIC DNA]</scope>
    <source>
        <strain evidence="2 3">MYSH2</strain>
    </source>
</reference>
<sequence length="430" mass="49601">MTTNADEPLYWSAPRKIAVRFFLVFFLLYMFFNPNGVLPYSDILYELYIPAFHNLAVWLGNHILHLKNPITVFTNGSGDTTYDYVMLLLMFVTALVSTLIWTIADRRVRNYNRLFYWLTVVVRYYVAVTMVTYGFVKIIKLQFPYPDLNRLLEPIGDTSPMGLAWTYMGYSTGFNLFTGLGELACGLLLFFRRTATLGALLGLVVAGNIMAINYSFDVPVKLLSTMLTVMSMFLLFKDAVRLTNFFLLNKPAAPANLGPHKFKKRWANITAAVVKYALIFFVLAGNIENDVNAMSNYGTRMPKPPLYGIYQVQSFVRNRDTIPPLTTDSTRWNKLILAYTGGARVKMMNDSIKRYDWKIDTIKRTIVMFNYADTANKAYYTYTLPKKGELLMKGKDKADSVYIRMTQFDLKKFRLNSRGFNWINEYPYNR</sequence>
<comment type="caution">
    <text evidence="2">The sequence shown here is derived from an EMBL/GenBank/DDBJ whole genome shotgun (WGS) entry which is preliminary data.</text>
</comment>
<proteinExistence type="predicted"/>
<feature type="transmembrane region" description="Helical" evidence="1">
    <location>
        <begin position="84"/>
        <end position="103"/>
    </location>
</feature>
<dbReference type="OrthoDB" id="102112at2"/>
<evidence type="ECO:0008006" key="4">
    <source>
        <dbReference type="Google" id="ProtNLM"/>
    </source>
</evidence>
<name>A0A372NYI1_9SPHI</name>
<dbReference type="Proteomes" id="UP000264217">
    <property type="component" value="Unassembled WGS sequence"/>
</dbReference>
<protein>
    <recommendedName>
        <fullName evidence="4">DoxX family protein</fullName>
    </recommendedName>
</protein>
<feature type="transmembrane region" description="Helical" evidence="1">
    <location>
        <begin position="197"/>
        <end position="216"/>
    </location>
</feature>
<evidence type="ECO:0000313" key="3">
    <source>
        <dbReference type="Proteomes" id="UP000264217"/>
    </source>
</evidence>
<feature type="transmembrane region" description="Helical" evidence="1">
    <location>
        <begin position="115"/>
        <end position="136"/>
    </location>
</feature>
<keyword evidence="1" id="KW-1133">Transmembrane helix</keyword>
<evidence type="ECO:0000256" key="1">
    <source>
        <dbReference type="SAM" id="Phobius"/>
    </source>
</evidence>
<keyword evidence="1" id="KW-0812">Transmembrane</keyword>
<dbReference type="AlphaFoldDB" id="A0A372NYI1"/>
<dbReference type="RefSeq" id="WP_117390738.1">
    <property type="nucleotide sequence ID" value="NZ_QWDC01000001.1"/>
</dbReference>
<accession>A0A372NYI1</accession>
<keyword evidence="1" id="KW-0472">Membrane</keyword>
<gene>
    <name evidence="2" type="ORF">D0C36_06515</name>
</gene>
<dbReference type="EMBL" id="QWDC01000001">
    <property type="protein sequence ID" value="RFZ95176.1"/>
    <property type="molecule type" value="Genomic_DNA"/>
</dbReference>
<keyword evidence="3" id="KW-1185">Reference proteome</keyword>
<feature type="transmembrane region" description="Helical" evidence="1">
    <location>
        <begin position="17"/>
        <end position="32"/>
    </location>
</feature>
<feature type="transmembrane region" description="Helical" evidence="1">
    <location>
        <begin position="167"/>
        <end position="190"/>
    </location>
</feature>
<organism evidence="2 3">
    <name type="scientific">Mucilaginibacter conchicola</name>
    <dbReference type="NCBI Taxonomy" id="2303333"/>
    <lineage>
        <taxon>Bacteria</taxon>
        <taxon>Pseudomonadati</taxon>
        <taxon>Bacteroidota</taxon>
        <taxon>Sphingobacteriia</taxon>
        <taxon>Sphingobacteriales</taxon>
        <taxon>Sphingobacteriaceae</taxon>
        <taxon>Mucilaginibacter</taxon>
    </lineage>
</organism>